<dbReference type="AlphaFoldDB" id="A0A974MRC2"/>
<protein>
    <submittedName>
        <fullName evidence="4">HipA domain-containing protein</fullName>
    </submittedName>
</protein>
<dbReference type="Gene3D" id="1.10.1070.20">
    <property type="match status" value="1"/>
</dbReference>
<accession>A0A974MRC2</accession>
<evidence type="ECO:0000259" key="3">
    <source>
        <dbReference type="Pfam" id="PF07804"/>
    </source>
</evidence>
<keyword evidence="4" id="KW-0614">Plasmid</keyword>
<evidence type="ECO:0000256" key="2">
    <source>
        <dbReference type="ARBA" id="ARBA00022777"/>
    </source>
</evidence>
<evidence type="ECO:0000313" key="5">
    <source>
        <dbReference type="Proteomes" id="UP000514628"/>
    </source>
</evidence>
<organism evidence="4 5">
    <name type="scientific">Campylobacter fetus</name>
    <dbReference type="NCBI Taxonomy" id="196"/>
    <lineage>
        <taxon>Bacteria</taxon>
        <taxon>Pseudomonadati</taxon>
        <taxon>Campylobacterota</taxon>
        <taxon>Epsilonproteobacteria</taxon>
        <taxon>Campylobacterales</taxon>
        <taxon>Campylobacteraceae</taxon>
        <taxon>Campylobacter</taxon>
    </lineage>
</organism>
<evidence type="ECO:0000256" key="1">
    <source>
        <dbReference type="ARBA" id="ARBA00022679"/>
    </source>
</evidence>
<dbReference type="Proteomes" id="UP000514628">
    <property type="component" value="Plasmid pCFViADRI1362_P2"/>
</dbReference>
<geneLocation type="plasmid" evidence="5">
    <name>pcfviadri1362_p2</name>
</geneLocation>
<proteinExistence type="predicted"/>
<keyword evidence="1" id="KW-0808">Transferase</keyword>
<dbReference type="GO" id="GO:0016301">
    <property type="term" value="F:kinase activity"/>
    <property type="evidence" value="ECO:0007669"/>
    <property type="project" value="UniProtKB-KW"/>
</dbReference>
<gene>
    <name evidence="4" type="ORF">GZ989_011415</name>
</gene>
<name>A0A974MRC2_CAMFE</name>
<dbReference type="RefSeq" id="WP_065843544.1">
    <property type="nucleotide sequence ID" value="NZ_CP059434.1"/>
</dbReference>
<dbReference type="CDD" id="cd17792">
    <property type="entry name" value="CtkA"/>
    <property type="match status" value="1"/>
</dbReference>
<dbReference type="Gene3D" id="3.30.200.120">
    <property type="match status" value="1"/>
</dbReference>
<dbReference type="Pfam" id="PF07804">
    <property type="entry name" value="HipA_C"/>
    <property type="match status" value="1"/>
</dbReference>
<evidence type="ECO:0000313" key="4">
    <source>
        <dbReference type="EMBL" id="QMS59881.1"/>
    </source>
</evidence>
<dbReference type="EMBL" id="CP059434">
    <property type="protein sequence ID" value="QMS59881.1"/>
    <property type="molecule type" value="Genomic_DNA"/>
</dbReference>
<sequence>MQEIDFSECQINARTYGGANGSKIGIVYNGENYMLKFPPKPKQKTELSYANSCFSEDISCKILKTLDLNSQDTMLGKYNDKIAVACKDFRNKNELFADFASLKNTVIDSSTGGYDTDLEEILEIFDTQKQFKIETETMKEFFWDLFIADTMLGNFDRHNGNWGFLINEENNTHRIAPIFDCGSCLFAQADEHIMKEVLTNKNELDKRIYTFPNSAIKFQNVKINPYHFLTNTTNIDCIKSLQKIVKKVDMNAINNIIENTPYISNLHKDFLQTIIKERKEKILDVAHEKTISNKIKISNDKLKSLFIISKETMGKIKELKNEKNKSIDKDKEM</sequence>
<dbReference type="InterPro" id="IPR012893">
    <property type="entry name" value="HipA-like_C"/>
</dbReference>
<reference evidence="5" key="1">
    <citation type="submission" date="2020-07" db="EMBL/GenBank/DDBJ databases">
        <title>A comparison of fourteen fully characterised mammalian-associated Campylobacter fetus isolates suggests a mechanism by which bovine-adapted biotypes have evolved high genomic plasticity.</title>
        <authorList>
            <person name="Nadin-Davis S.A."/>
            <person name="Chmara J.T."/>
            <person name="Carillo C."/>
            <person name="Amoako K."/>
            <person name="Goji N."/>
            <person name="Duceppe M.-O."/>
            <person name="Devenish J."/>
        </authorList>
    </citation>
    <scope>NUCLEOTIDE SEQUENCE [LARGE SCALE GENOMIC DNA]</scope>
    <source>
        <strain evidence="5">CFViADRI1362</strain>
        <plasmid evidence="5">pcfviadri1362_p2</plasmid>
    </source>
</reference>
<feature type="domain" description="HipA-like C-terminal" evidence="3">
    <location>
        <begin position="29"/>
        <end position="210"/>
    </location>
</feature>
<keyword evidence="2" id="KW-0418">Kinase</keyword>